<evidence type="ECO:0000256" key="6">
    <source>
        <dbReference type="ARBA" id="ARBA00022968"/>
    </source>
</evidence>
<evidence type="ECO:0000256" key="9">
    <source>
        <dbReference type="ARBA" id="ARBA00023180"/>
    </source>
</evidence>
<dbReference type="GO" id="GO:0016020">
    <property type="term" value="C:membrane"/>
    <property type="evidence" value="ECO:0007669"/>
    <property type="project" value="UniProtKB-SubCell"/>
</dbReference>
<evidence type="ECO:0000256" key="7">
    <source>
        <dbReference type="ARBA" id="ARBA00022989"/>
    </source>
</evidence>
<feature type="chain" id="PRO_5002729160" evidence="11">
    <location>
        <begin position="26"/>
        <end position="337"/>
    </location>
</feature>
<evidence type="ECO:0000256" key="11">
    <source>
        <dbReference type="SAM" id="SignalP"/>
    </source>
</evidence>
<comment type="similarity">
    <text evidence="10">Belongs to the glycosyltransferase 14 family.</text>
</comment>
<dbReference type="InterPro" id="IPR003406">
    <property type="entry name" value="Glyco_trans_14"/>
</dbReference>
<evidence type="ECO:0000256" key="3">
    <source>
        <dbReference type="ARBA" id="ARBA00022676"/>
    </source>
</evidence>
<reference evidence="12 13" key="2">
    <citation type="journal article" date="2011" name="PLoS Genet.">
        <title>Caenorhabditis briggsae recombinant inbred line genotypes reveal inter-strain incompatibility and the evolution of recombination.</title>
        <authorList>
            <person name="Ross J.A."/>
            <person name="Koboldt D.C."/>
            <person name="Staisch J.E."/>
            <person name="Chamberlin H.M."/>
            <person name="Gupta B.P."/>
            <person name="Miller R.D."/>
            <person name="Baird S.E."/>
            <person name="Haag E.S."/>
        </authorList>
    </citation>
    <scope>NUCLEOTIDE SEQUENCE [LARGE SCALE GENOMIC DNA]</scope>
    <source>
        <strain evidence="12 13">AF16</strain>
    </source>
</reference>
<keyword evidence="7" id="KW-1133">Transmembrane helix</keyword>
<proteinExistence type="inferred from homology"/>
<keyword evidence="5" id="KW-0812">Transmembrane</keyword>
<keyword evidence="9" id="KW-0325">Glycoprotein</keyword>
<accession>A8WXD0</accession>
<dbReference type="PANTHER" id="PTHR19297">
    <property type="entry name" value="GLYCOSYLTRANSFERASE 14 FAMILY MEMBER"/>
    <property type="match status" value="1"/>
</dbReference>
<dbReference type="WormBase" id="CBG04363">
    <property type="protein sequence ID" value="CBP47543"/>
    <property type="gene ID" value="WBGene00027054"/>
    <property type="gene designation" value="Cbr-gly-15"/>
</dbReference>
<dbReference type="OMA" id="CYPNIHY"/>
<evidence type="ECO:0000256" key="2">
    <source>
        <dbReference type="ARBA" id="ARBA00004922"/>
    </source>
</evidence>
<dbReference type="GO" id="GO:0008375">
    <property type="term" value="F:acetylglucosaminyltransferase activity"/>
    <property type="evidence" value="ECO:0000318"/>
    <property type="project" value="GO_Central"/>
</dbReference>
<keyword evidence="11" id="KW-0732">Signal</keyword>
<comment type="subcellular location">
    <subcellularLocation>
        <location evidence="1">Membrane</location>
        <topology evidence="1">Single-pass type II membrane protein</topology>
    </subcellularLocation>
</comment>
<name>A8WXD0_CAEBR</name>
<sequence>MSSPLILVPLIFLTISFYLFFDLESKNESIIDFSKLECQKMFDGDREALARGTQFKFNDSRILEILENSKNEKCEKFQEIFGFFLEPKSQEEADFSLAYGMLVHENFVQLSLLLSAIYQPQNQFCLAIDGNSTREFIESIKLLSTCYPNIHYFVTDEIRWCGYEILTSVFKCVDFLAKLPSNWRYFQYLSGVDAPLKSNLETVKILKALNGSFNAEISPFEYYRLNRKLPRNSPLPLFKTSLSATFSRESANFMISNTKVLEQIEFLRGTTCADESLWATVAGNPKKLAMPGGFDARKWLRKSSHFKKRGNQSIDNSYYVSRYQQYVNMPPAKCQEL</sequence>
<dbReference type="AlphaFoldDB" id="A8WXD0"/>
<keyword evidence="4" id="KW-0808">Transferase</keyword>
<dbReference type="InParanoid" id="A8WXD0"/>
<evidence type="ECO:0000256" key="8">
    <source>
        <dbReference type="ARBA" id="ARBA00023136"/>
    </source>
</evidence>
<dbReference type="Proteomes" id="UP000008549">
    <property type="component" value="Unassembled WGS sequence"/>
</dbReference>
<evidence type="ECO:0000313" key="13">
    <source>
        <dbReference type="Proteomes" id="UP000008549"/>
    </source>
</evidence>
<dbReference type="EMBL" id="HE601388">
    <property type="protein sequence ID" value="CAP25085.2"/>
    <property type="molecule type" value="Genomic_DNA"/>
</dbReference>
<evidence type="ECO:0000256" key="5">
    <source>
        <dbReference type="ARBA" id="ARBA00022692"/>
    </source>
</evidence>
<evidence type="ECO:0000313" key="12">
    <source>
        <dbReference type="EMBL" id="CAP25085.2"/>
    </source>
</evidence>
<dbReference type="Pfam" id="PF02485">
    <property type="entry name" value="Branch"/>
    <property type="match status" value="1"/>
</dbReference>
<keyword evidence="3" id="KW-0328">Glycosyltransferase</keyword>
<evidence type="ECO:0000256" key="4">
    <source>
        <dbReference type="ARBA" id="ARBA00022679"/>
    </source>
</evidence>
<dbReference type="eggNOG" id="KOG0799">
    <property type="taxonomic scope" value="Eukaryota"/>
</dbReference>
<evidence type="ECO:0000256" key="1">
    <source>
        <dbReference type="ARBA" id="ARBA00004606"/>
    </source>
</evidence>
<organism evidence="12 13">
    <name type="scientific">Caenorhabditis briggsae</name>
    <dbReference type="NCBI Taxonomy" id="6238"/>
    <lineage>
        <taxon>Eukaryota</taxon>
        <taxon>Metazoa</taxon>
        <taxon>Ecdysozoa</taxon>
        <taxon>Nematoda</taxon>
        <taxon>Chromadorea</taxon>
        <taxon>Rhabditida</taxon>
        <taxon>Rhabditina</taxon>
        <taxon>Rhabditomorpha</taxon>
        <taxon>Rhabditoidea</taxon>
        <taxon>Rhabditidae</taxon>
        <taxon>Peloderinae</taxon>
        <taxon>Caenorhabditis</taxon>
    </lineage>
</organism>
<comment type="pathway">
    <text evidence="2">Protein modification; protein glycosylation.</text>
</comment>
<feature type="signal peptide" evidence="11">
    <location>
        <begin position="1"/>
        <end position="25"/>
    </location>
</feature>
<reference evidence="12 13" key="1">
    <citation type="journal article" date="2003" name="PLoS Biol.">
        <title>The genome sequence of Caenorhabditis briggsae: a platform for comparative genomics.</title>
        <authorList>
            <person name="Stein L.D."/>
            <person name="Bao Z."/>
            <person name="Blasiar D."/>
            <person name="Blumenthal T."/>
            <person name="Brent M.R."/>
            <person name="Chen N."/>
            <person name="Chinwalla A."/>
            <person name="Clarke L."/>
            <person name="Clee C."/>
            <person name="Coghlan A."/>
            <person name="Coulson A."/>
            <person name="D'Eustachio P."/>
            <person name="Fitch D.H."/>
            <person name="Fulton L.A."/>
            <person name="Fulton R.E."/>
            <person name="Griffiths-Jones S."/>
            <person name="Harris T.W."/>
            <person name="Hillier L.W."/>
            <person name="Kamath R."/>
            <person name="Kuwabara P.E."/>
            <person name="Mardis E.R."/>
            <person name="Marra M.A."/>
            <person name="Miner T.L."/>
            <person name="Minx P."/>
            <person name="Mullikin J.C."/>
            <person name="Plumb R.W."/>
            <person name="Rogers J."/>
            <person name="Schein J.E."/>
            <person name="Sohrmann M."/>
            <person name="Spieth J."/>
            <person name="Stajich J.E."/>
            <person name="Wei C."/>
            <person name="Willey D."/>
            <person name="Wilson R.K."/>
            <person name="Durbin R."/>
            <person name="Waterston R.H."/>
        </authorList>
    </citation>
    <scope>NUCLEOTIDE SEQUENCE [LARGE SCALE GENOMIC DNA]</scope>
    <source>
        <strain evidence="12 13">AF16</strain>
    </source>
</reference>
<keyword evidence="8" id="KW-0472">Membrane</keyword>
<protein>
    <submittedName>
        <fullName evidence="12">Protein CBR-GLY-15</fullName>
    </submittedName>
</protein>
<evidence type="ECO:0000256" key="10">
    <source>
        <dbReference type="ARBA" id="ARBA00038150"/>
    </source>
</evidence>
<keyword evidence="13" id="KW-1185">Reference proteome</keyword>
<dbReference type="FunCoup" id="A8WXD0">
    <property type="interactions" value="118"/>
</dbReference>
<dbReference type="HOGENOM" id="CLU_032341_1_3_1"/>
<dbReference type="STRING" id="6238.A8WXD0"/>
<keyword evidence="6" id="KW-0735">Signal-anchor</keyword>
<gene>
    <name evidence="14" type="primary">gly-15</name>
    <name evidence="12" type="synonym">Cbr-gly-15</name>
    <name evidence="14" type="ORF">CBG04363</name>
    <name evidence="12" type="ORF">CBG_04363</name>
</gene>
<dbReference type="PANTHER" id="PTHR19297:SF185">
    <property type="entry name" value="BETA-1,3-GALACTOSYL-O-GLYCOSYL-GLYCOPROTEIN BETA-1,6-N-ACETYLGLUCOSAMINYLTRANSFERASE 3"/>
    <property type="match status" value="1"/>
</dbReference>
<evidence type="ECO:0000313" key="14">
    <source>
        <dbReference type="WormBase" id="CBG04363"/>
    </source>
</evidence>